<reference evidence="3" key="1">
    <citation type="submission" date="2023-06" db="EMBL/GenBank/DDBJ databases">
        <authorList>
            <person name="Jiang Y."/>
            <person name="Liu Q."/>
        </authorList>
    </citation>
    <scope>NUCLEOTIDE SEQUENCE</scope>
    <source>
        <strain evidence="3">CGMCC 1.12089</strain>
    </source>
</reference>
<dbReference type="Pfam" id="PF06742">
    <property type="entry name" value="DUF1214"/>
    <property type="match status" value="1"/>
</dbReference>
<dbReference type="InterPro" id="IPR010679">
    <property type="entry name" value="DUF1254"/>
</dbReference>
<dbReference type="Gene3D" id="2.60.120.600">
    <property type="entry name" value="Domain of unknown function DUF1214, C-terminal domain"/>
    <property type="match status" value="1"/>
</dbReference>
<feature type="domain" description="DUF1254" evidence="2">
    <location>
        <begin position="60"/>
        <end position="189"/>
    </location>
</feature>
<accession>A0ABT7NGL7</accession>
<protein>
    <submittedName>
        <fullName evidence="3">DUF1254 domain-containing protein</fullName>
    </submittedName>
</protein>
<sequence length="438" mass="47849">MNHPIPTSHPPQSPQPNAQAAWVMHAAVPAMVAGYALLEAVRTCALQTAPGATAYGRAPFNHLGRSEQRWTDRDRDIVTPANDLLYSNAWIDLRRGPVVITVPRQTGRYFVLELMDIYTNNFHNIGTRNVPAEGGRFALMHAQDTSEPPIGSTVIRSPSSLVWLLGRVLVDDEADLPAARAFQAGFALQGSPAPQPPASVAQWQQGGDAALDFVANLARALHDFPPPPSQLGVFEALAGAHVPLRADGKLDGLRPGMAEALRQAHETALCLVEAHTRSHSRAPWRFSSRLGRYGDDLMLRAATAFKGLGALAVDEAVYAMTDFDHEGEPLHGRHTYRIRFEDGGALPADAFWSITLYGKDRYLAANAIGRHALGNRSQLQQEPDGSLVLHVSHAPAPGPQANWLPAPDGPFYLILRMYHPQQRLFDGHYLFPAMERLA</sequence>
<dbReference type="PANTHER" id="PTHR36509">
    <property type="entry name" value="BLL3101 PROTEIN"/>
    <property type="match status" value="1"/>
</dbReference>
<evidence type="ECO:0000313" key="3">
    <source>
        <dbReference type="EMBL" id="MDM0047098.1"/>
    </source>
</evidence>
<name>A0ABT7NGL7_9BURK</name>
<dbReference type="RefSeq" id="WP_286662220.1">
    <property type="nucleotide sequence ID" value="NZ_JASZYV010000006.1"/>
</dbReference>
<evidence type="ECO:0000259" key="2">
    <source>
        <dbReference type="Pfam" id="PF06863"/>
    </source>
</evidence>
<feature type="domain" description="DUF1214" evidence="1">
    <location>
        <begin position="315"/>
        <end position="422"/>
    </location>
</feature>
<dbReference type="Gene3D" id="2.60.40.1610">
    <property type="entry name" value="Domain of unknown function DUF1254"/>
    <property type="match status" value="1"/>
</dbReference>
<dbReference type="EMBL" id="JASZYV010000006">
    <property type="protein sequence ID" value="MDM0047098.1"/>
    <property type="molecule type" value="Genomic_DNA"/>
</dbReference>
<dbReference type="InterPro" id="IPR010621">
    <property type="entry name" value="DUF1214"/>
</dbReference>
<dbReference type="SUPFAM" id="SSF160935">
    <property type="entry name" value="VPA0735-like"/>
    <property type="match status" value="1"/>
</dbReference>
<dbReference type="Proteomes" id="UP001174908">
    <property type="component" value="Unassembled WGS sequence"/>
</dbReference>
<comment type="caution">
    <text evidence="3">The sequence shown here is derived from an EMBL/GenBank/DDBJ whole genome shotgun (WGS) entry which is preliminary data.</text>
</comment>
<evidence type="ECO:0000313" key="4">
    <source>
        <dbReference type="Proteomes" id="UP001174908"/>
    </source>
</evidence>
<organism evidence="3 4">
    <name type="scientific">Variovorax dokdonensis</name>
    <dbReference type="NCBI Taxonomy" id="344883"/>
    <lineage>
        <taxon>Bacteria</taxon>
        <taxon>Pseudomonadati</taxon>
        <taxon>Pseudomonadota</taxon>
        <taxon>Betaproteobacteria</taxon>
        <taxon>Burkholderiales</taxon>
        <taxon>Comamonadaceae</taxon>
        <taxon>Variovorax</taxon>
    </lineage>
</organism>
<evidence type="ECO:0000259" key="1">
    <source>
        <dbReference type="Pfam" id="PF06742"/>
    </source>
</evidence>
<keyword evidence="4" id="KW-1185">Reference proteome</keyword>
<proteinExistence type="predicted"/>
<gene>
    <name evidence="3" type="ORF">QTH91_21580</name>
</gene>
<dbReference type="PANTHER" id="PTHR36509:SF2">
    <property type="entry name" value="BLL3101 PROTEIN"/>
    <property type="match status" value="1"/>
</dbReference>
<dbReference type="InterPro" id="IPR037050">
    <property type="entry name" value="DUF1254_sf"/>
</dbReference>
<dbReference type="InterPro" id="IPR037049">
    <property type="entry name" value="DUF1214_C_sf"/>
</dbReference>
<dbReference type="Pfam" id="PF06863">
    <property type="entry name" value="DUF1254"/>
    <property type="match status" value="1"/>
</dbReference>